<sequence length="138" mass="15083">MSTDDTTLEPGTTFKTATGEFQAVDDPALGTVVTEIGDREIGADRVPDIGDDCPRPDCEGHVESVNDRRSCSEGCLEWFRTTPADGDPCDKYGDRCDGTLRATGETEWECDTCDRSGWSARVTWREAWLPGADRGGEE</sequence>
<protein>
    <submittedName>
        <fullName evidence="2">Uncharacterized protein</fullName>
    </submittedName>
</protein>
<keyword evidence="3" id="KW-1185">Reference proteome</keyword>
<dbReference type="RefSeq" id="WP_006430246.1">
    <property type="nucleotide sequence ID" value="NZ_AOID01000019.1"/>
</dbReference>
<feature type="region of interest" description="Disordered" evidence="1">
    <location>
        <begin position="1"/>
        <end position="20"/>
    </location>
</feature>
<reference evidence="2 3" key="1">
    <citation type="journal article" date="2014" name="PLoS Genet.">
        <title>Phylogenetically driven sequencing of extremely halophilic archaea reveals strategies for static and dynamic osmo-response.</title>
        <authorList>
            <person name="Becker E.A."/>
            <person name="Seitzer P.M."/>
            <person name="Tritt A."/>
            <person name="Larsen D."/>
            <person name="Krusor M."/>
            <person name="Yao A.I."/>
            <person name="Wu D."/>
            <person name="Madern D."/>
            <person name="Eisen J.A."/>
            <person name="Darling A.E."/>
            <person name="Facciotti M.T."/>
        </authorList>
    </citation>
    <scope>NUCLEOTIDE SEQUENCE [LARGE SCALE GENOMIC DNA]</scope>
    <source>
        <strain evidence="2 3">JCM 10478</strain>
    </source>
</reference>
<evidence type="ECO:0000313" key="3">
    <source>
        <dbReference type="Proteomes" id="UP000011632"/>
    </source>
</evidence>
<dbReference type="PATRIC" id="fig|1227496.3.peg.1198"/>
<name>L9Y471_9EURY</name>
<comment type="caution">
    <text evidence="2">The sequence shown here is derived from an EMBL/GenBank/DDBJ whole genome shotgun (WGS) entry which is preliminary data.</text>
</comment>
<accession>L9Y471</accession>
<dbReference type="Proteomes" id="UP000011632">
    <property type="component" value="Unassembled WGS sequence"/>
</dbReference>
<dbReference type="STRING" id="1227496.C489_05943"/>
<dbReference type="AlphaFoldDB" id="L9Y471"/>
<evidence type="ECO:0000256" key="1">
    <source>
        <dbReference type="SAM" id="MobiDB-lite"/>
    </source>
</evidence>
<feature type="compositionally biased region" description="Polar residues" evidence="1">
    <location>
        <begin position="1"/>
        <end position="16"/>
    </location>
</feature>
<gene>
    <name evidence="2" type="ORF">C489_05943</name>
</gene>
<proteinExistence type="predicted"/>
<organism evidence="2 3">
    <name type="scientific">Natrinema versiforme JCM 10478</name>
    <dbReference type="NCBI Taxonomy" id="1227496"/>
    <lineage>
        <taxon>Archaea</taxon>
        <taxon>Methanobacteriati</taxon>
        <taxon>Methanobacteriota</taxon>
        <taxon>Stenosarchaea group</taxon>
        <taxon>Halobacteria</taxon>
        <taxon>Halobacteriales</taxon>
        <taxon>Natrialbaceae</taxon>
        <taxon>Natrinema</taxon>
    </lineage>
</organism>
<evidence type="ECO:0000313" key="2">
    <source>
        <dbReference type="EMBL" id="ELY68884.1"/>
    </source>
</evidence>
<dbReference type="EMBL" id="AOID01000019">
    <property type="protein sequence ID" value="ELY68884.1"/>
    <property type="molecule type" value="Genomic_DNA"/>
</dbReference>
<dbReference type="OrthoDB" id="373546at2157"/>